<dbReference type="InterPro" id="IPR002130">
    <property type="entry name" value="Cyclophilin-type_PPIase_dom"/>
</dbReference>
<dbReference type="Gene3D" id="2.40.100.10">
    <property type="entry name" value="Cyclophilin-like"/>
    <property type="match status" value="1"/>
</dbReference>
<dbReference type="CDD" id="cd00317">
    <property type="entry name" value="cyclophilin"/>
    <property type="match status" value="1"/>
</dbReference>
<evidence type="ECO:0000256" key="3">
    <source>
        <dbReference type="ARBA" id="ARBA00023110"/>
    </source>
</evidence>
<comment type="similarity">
    <text evidence="2 5">Belongs to the cyclophilin-type PPIase family.</text>
</comment>
<evidence type="ECO:0000256" key="5">
    <source>
        <dbReference type="RuleBase" id="RU363019"/>
    </source>
</evidence>
<dbReference type="PRINTS" id="PR00153">
    <property type="entry name" value="CSAPPISMRASE"/>
</dbReference>
<keyword evidence="4 5" id="KW-0413">Isomerase</keyword>
<dbReference type="PANTHER" id="PTHR45625">
    <property type="entry name" value="PEPTIDYL-PROLYL CIS-TRANS ISOMERASE-RELATED"/>
    <property type="match status" value="1"/>
</dbReference>
<dbReference type="InterPro" id="IPR029000">
    <property type="entry name" value="Cyclophilin-like_dom_sf"/>
</dbReference>
<dbReference type="AlphaFoldDB" id="A0A1F4XM13"/>
<dbReference type="EMBL" id="MEWS01000012">
    <property type="protein sequence ID" value="OGC82686.1"/>
    <property type="molecule type" value="Genomic_DNA"/>
</dbReference>
<dbReference type="GO" id="GO:0003755">
    <property type="term" value="F:peptidyl-prolyl cis-trans isomerase activity"/>
    <property type="evidence" value="ECO:0007669"/>
    <property type="project" value="UniProtKB-UniRule"/>
</dbReference>
<dbReference type="PANTHER" id="PTHR45625:SF4">
    <property type="entry name" value="PEPTIDYLPROLYL ISOMERASE DOMAIN AND WD REPEAT-CONTAINING PROTEIN 1"/>
    <property type="match status" value="1"/>
</dbReference>
<dbReference type="Pfam" id="PF00160">
    <property type="entry name" value="Pro_isomerase"/>
    <property type="match status" value="1"/>
</dbReference>
<accession>A0A1F4XM13</accession>
<comment type="caution">
    <text evidence="7">The sequence shown here is derived from an EMBL/GenBank/DDBJ whole genome shotgun (WGS) entry which is preliminary data.</text>
</comment>
<keyword evidence="3 5" id="KW-0697">Rotamase</keyword>
<dbReference type="PROSITE" id="PS50072">
    <property type="entry name" value="CSA_PPIASE_2"/>
    <property type="match status" value="1"/>
</dbReference>
<name>A0A1F4XM13_9BACT</name>
<dbReference type="SUPFAM" id="SSF50891">
    <property type="entry name" value="Cyclophilin-like"/>
    <property type="match status" value="1"/>
</dbReference>
<comment type="function">
    <text evidence="1 5">PPIases accelerate the folding of proteins. It catalyzes the cis-trans isomerization of proline imidic peptide bonds in oligopeptides.</text>
</comment>
<dbReference type="EC" id="5.2.1.8" evidence="5"/>
<dbReference type="InterPro" id="IPR020892">
    <property type="entry name" value="Cyclophilin-type_PPIase_CS"/>
</dbReference>
<dbReference type="PIRSF" id="PIRSF001467">
    <property type="entry name" value="Peptidylpro_ismrse"/>
    <property type="match status" value="1"/>
</dbReference>
<organism evidence="7 8">
    <name type="scientific">Candidatus Abawacabacteria bacterium RIFCSPHIGHO2_01_FULL_46_8</name>
    <dbReference type="NCBI Taxonomy" id="1817815"/>
    <lineage>
        <taxon>Bacteria</taxon>
        <taxon>Candidatus Abawacaibacteriota</taxon>
    </lineage>
</organism>
<gene>
    <name evidence="7" type="ORF">A2788_02685</name>
</gene>
<evidence type="ECO:0000259" key="6">
    <source>
        <dbReference type="PROSITE" id="PS50072"/>
    </source>
</evidence>
<feature type="domain" description="PPIase cyclophilin-type" evidence="6">
    <location>
        <begin position="1"/>
        <end position="145"/>
    </location>
</feature>
<sequence>MDTNYGKIVLRLYPDKTPNTVKSFAELAGKGFYDGLTFHRVIKSFMLQGGDPRGDGTGGPGYRFGDEFVPGLSNVKGTISMANAGPNTNGSQFFINTVNNNFLDGRHSVFGEVVEGLEVVQKIADVATGAGDKPVEPVTMTKVAVSADLLAWAKSFAWTVPFSQD</sequence>
<evidence type="ECO:0000313" key="7">
    <source>
        <dbReference type="EMBL" id="OGC82686.1"/>
    </source>
</evidence>
<dbReference type="GO" id="GO:0006457">
    <property type="term" value="P:protein folding"/>
    <property type="evidence" value="ECO:0007669"/>
    <property type="project" value="InterPro"/>
</dbReference>
<comment type="catalytic activity">
    <reaction evidence="5">
        <text>[protein]-peptidylproline (omega=180) = [protein]-peptidylproline (omega=0)</text>
        <dbReference type="Rhea" id="RHEA:16237"/>
        <dbReference type="Rhea" id="RHEA-COMP:10747"/>
        <dbReference type="Rhea" id="RHEA-COMP:10748"/>
        <dbReference type="ChEBI" id="CHEBI:83833"/>
        <dbReference type="ChEBI" id="CHEBI:83834"/>
        <dbReference type="EC" id="5.2.1.8"/>
    </reaction>
</comment>
<protein>
    <recommendedName>
        <fullName evidence="5">Peptidyl-prolyl cis-trans isomerase</fullName>
        <shortName evidence="5">PPIase</shortName>
        <ecNumber evidence="5">5.2.1.8</ecNumber>
    </recommendedName>
</protein>
<dbReference type="PROSITE" id="PS00170">
    <property type="entry name" value="CSA_PPIASE_1"/>
    <property type="match status" value="1"/>
</dbReference>
<dbReference type="Proteomes" id="UP000177521">
    <property type="component" value="Unassembled WGS sequence"/>
</dbReference>
<evidence type="ECO:0000256" key="1">
    <source>
        <dbReference type="ARBA" id="ARBA00002388"/>
    </source>
</evidence>
<dbReference type="InterPro" id="IPR024936">
    <property type="entry name" value="Cyclophilin-type_PPIase"/>
</dbReference>
<proteinExistence type="inferred from homology"/>
<evidence type="ECO:0000313" key="8">
    <source>
        <dbReference type="Proteomes" id="UP000177521"/>
    </source>
</evidence>
<evidence type="ECO:0000256" key="4">
    <source>
        <dbReference type="ARBA" id="ARBA00023235"/>
    </source>
</evidence>
<evidence type="ECO:0000256" key="2">
    <source>
        <dbReference type="ARBA" id="ARBA00007365"/>
    </source>
</evidence>
<dbReference type="InterPro" id="IPR044666">
    <property type="entry name" value="Cyclophilin_A-like"/>
</dbReference>
<reference evidence="7 8" key="1">
    <citation type="journal article" date="2016" name="Nat. Commun.">
        <title>Thousands of microbial genomes shed light on interconnected biogeochemical processes in an aquifer system.</title>
        <authorList>
            <person name="Anantharaman K."/>
            <person name="Brown C.T."/>
            <person name="Hug L.A."/>
            <person name="Sharon I."/>
            <person name="Castelle C.J."/>
            <person name="Probst A.J."/>
            <person name="Thomas B.C."/>
            <person name="Singh A."/>
            <person name="Wilkins M.J."/>
            <person name="Karaoz U."/>
            <person name="Brodie E.L."/>
            <person name="Williams K.H."/>
            <person name="Hubbard S.S."/>
            <person name="Banfield J.F."/>
        </authorList>
    </citation>
    <scope>NUCLEOTIDE SEQUENCE [LARGE SCALE GENOMIC DNA]</scope>
</reference>